<keyword evidence="2" id="KW-1185">Reference proteome</keyword>
<proteinExistence type="predicted"/>
<reference evidence="2" key="1">
    <citation type="journal article" date="2020" name="Nat. Commun.">
        <title>Genome assembly of wild tea tree DASZ reveals pedigree and selection history of tea varieties.</title>
        <authorList>
            <person name="Zhang W."/>
            <person name="Zhang Y."/>
            <person name="Qiu H."/>
            <person name="Guo Y."/>
            <person name="Wan H."/>
            <person name="Zhang X."/>
            <person name="Scossa F."/>
            <person name="Alseekh S."/>
            <person name="Zhang Q."/>
            <person name="Wang P."/>
            <person name="Xu L."/>
            <person name="Schmidt M.H."/>
            <person name="Jia X."/>
            <person name="Li D."/>
            <person name="Zhu A."/>
            <person name="Guo F."/>
            <person name="Chen W."/>
            <person name="Ni D."/>
            <person name="Usadel B."/>
            <person name="Fernie A.R."/>
            <person name="Wen W."/>
        </authorList>
    </citation>
    <scope>NUCLEOTIDE SEQUENCE [LARGE SCALE GENOMIC DNA]</scope>
    <source>
        <strain evidence="2">cv. G240</strain>
    </source>
</reference>
<dbReference type="Proteomes" id="UP000593564">
    <property type="component" value="Unassembled WGS sequence"/>
</dbReference>
<evidence type="ECO:0000313" key="1">
    <source>
        <dbReference type="EMBL" id="KAF5931816.1"/>
    </source>
</evidence>
<name>A0A7J7FXU7_CAMSI</name>
<accession>A0A7J7FXU7</accession>
<dbReference type="EMBL" id="JACBKZ010000014">
    <property type="protein sequence ID" value="KAF5931816.1"/>
    <property type="molecule type" value="Genomic_DNA"/>
</dbReference>
<sequence length="133" mass="15178">MKTKKKKKKKRELLNFRFGVVNRSNFRVFKLWYSLVVYIACGSGRKSQCSLWRWSVCGAKRLTMSQSPLTWSRSSVEGIATTTAIAIGTDKNSQFAVKWAVDNLLKKNSIVILVHVKTQSLQYSRYLALSSSH</sequence>
<organism evidence="1 2">
    <name type="scientific">Camellia sinensis</name>
    <name type="common">Tea plant</name>
    <name type="synonym">Thea sinensis</name>
    <dbReference type="NCBI Taxonomy" id="4442"/>
    <lineage>
        <taxon>Eukaryota</taxon>
        <taxon>Viridiplantae</taxon>
        <taxon>Streptophyta</taxon>
        <taxon>Embryophyta</taxon>
        <taxon>Tracheophyta</taxon>
        <taxon>Spermatophyta</taxon>
        <taxon>Magnoliopsida</taxon>
        <taxon>eudicotyledons</taxon>
        <taxon>Gunneridae</taxon>
        <taxon>Pentapetalae</taxon>
        <taxon>asterids</taxon>
        <taxon>Ericales</taxon>
        <taxon>Theaceae</taxon>
        <taxon>Camellia</taxon>
    </lineage>
</organism>
<protein>
    <recommendedName>
        <fullName evidence="3">UspA domain-containing protein</fullName>
    </recommendedName>
</protein>
<reference evidence="1 2" key="2">
    <citation type="submission" date="2020-07" db="EMBL/GenBank/DDBJ databases">
        <title>Genome assembly of wild tea tree DASZ reveals pedigree and selection history of tea varieties.</title>
        <authorList>
            <person name="Zhang W."/>
        </authorList>
    </citation>
    <scope>NUCLEOTIDE SEQUENCE [LARGE SCALE GENOMIC DNA]</scope>
    <source>
        <strain evidence="2">cv. G240</strain>
        <tissue evidence="1">Leaf</tissue>
    </source>
</reference>
<dbReference type="AlphaFoldDB" id="A0A7J7FXU7"/>
<evidence type="ECO:0008006" key="3">
    <source>
        <dbReference type="Google" id="ProtNLM"/>
    </source>
</evidence>
<comment type="caution">
    <text evidence="1">The sequence shown here is derived from an EMBL/GenBank/DDBJ whole genome shotgun (WGS) entry which is preliminary data.</text>
</comment>
<evidence type="ECO:0000313" key="2">
    <source>
        <dbReference type="Proteomes" id="UP000593564"/>
    </source>
</evidence>
<gene>
    <name evidence="1" type="ORF">HYC85_027987</name>
</gene>